<name>A0A6L5WGF6_9BACT</name>
<feature type="transmembrane region" description="Helical" evidence="6">
    <location>
        <begin position="213"/>
        <end position="232"/>
    </location>
</feature>
<feature type="transmembrane region" description="Helical" evidence="6">
    <location>
        <begin position="35"/>
        <end position="53"/>
    </location>
</feature>
<keyword evidence="5 6" id="KW-0472">Membrane</keyword>
<feature type="transmembrane region" description="Helical" evidence="6">
    <location>
        <begin position="140"/>
        <end position="159"/>
    </location>
</feature>
<dbReference type="EMBL" id="VWSJ01000008">
    <property type="protein sequence ID" value="MSN96258.1"/>
    <property type="molecule type" value="Genomic_DNA"/>
</dbReference>
<dbReference type="AlphaFoldDB" id="A0A6L5WGF6"/>
<organism evidence="8 9">
    <name type="scientific">Campylobacter portucalensis</name>
    <dbReference type="NCBI Taxonomy" id="2608384"/>
    <lineage>
        <taxon>Bacteria</taxon>
        <taxon>Pseudomonadati</taxon>
        <taxon>Campylobacterota</taxon>
        <taxon>Epsilonproteobacteria</taxon>
        <taxon>Campylobacterales</taxon>
        <taxon>Campylobacteraceae</taxon>
        <taxon>Campylobacter</taxon>
    </lineage>
</organism>
<comment type="subcellular location">
    <subcellularLocation>
        <location evidence="1">Cell membrane</location>
        <topology evidence="1">Multi-pass membrane protein</topology>
    </subcellularLocation>
</comment>
<dbReference type="SUPFAM" id="SSF103481">
    <property type="entry name" value="Multidrug resistance efflux transporter EmrE"/>
    <property type="match status" value="2"/>
</dbReference>
<reference evidence="8 9" key="2">
    <citation type="submission" date="2020-03" db="EMBL/GenBank/DDBJ databases">
        <title>Campylobacter portucalensis sp. nov., a new species of Campylobacter isolated from the reproductive tract of bulls.</title>
        <authorList>
            <person name="Silva M.F."/>
            <person name="Pereira G."/>
            <person name="Carneiro C."/>
            <person name="Hemphill A."/>
            <person name="Mateus L."/>
            <person name="Lopes-Da-Costa L."/>
            <person name="Silva E."/>
        </authorList>
    </citation>
    <scope>NUCLEOTIDE SEQUENCE [LARGE SCALE GENOMIC DNA]</scope>
    <source>
        <strain evidence="8 9">FMV-PI01</strain>
    </source>
</reference>
<evidence type="ECO:0000256" key="5">
    <source>
        <dbReference type="ARBA" id="ARBA00023136"/>
    </source>
</evidence>
<keyword evidence="3 6" id="KW-0812">Transmembrane</keyword>
<proteinExistence type="predicted"/>
<keyword evidence="2" id="KW-1003">Cell membrane</keyword>
<evidence type="ECO:0000256" key="6">
    <source>
        <dbReference type="SAM" id="Phobius"/>
    </source>
</evidence>
<keyword evidence="4 6" id="KW-1133">Transmembrane helix</keyword>
<dbReference type="InterPro" id="IPR037185">
    <property type="entry name" value="EmrE-like"/>
</dbReference>
<feature type="transmembrane region" description="Helical" evidence="6">
    <location>
        <begin position="65"/>
        <end position="84"/>
    </location>
</feature>
<feature type="domain" description="EamA" evidence="7">
    <location>
        <begin position="10"/>
        <end position="133"/>
    </location>
</feature>
<protein>
    <submittedName>
        <fullName evidence="8">DMT family transporter</fullName>
    </submittedName>
</protein>
<evidence type="ECO:0000256" key="1">
    <source>
        <dbReference type="ARBA" id="ARBA00004651"/>
    </source>
</evidence>
<sequence length="301" mass="33915">MSKILVAKFSLIIVAMSWGATFLPIQKMLKYINVPSFLFFRFLIAGSLLLIFALKFRAKFDKNSIKFGAILGIFMFFDFIFQTYALNYTFSSTVAFIIGLNVVIVPFLLFKTFLNLNSILSAIFAFFGLFLLSGAKGFSIGFGEFLSLISAFAYAFHVIFTGKFAKKTDILPLLISQFFTMSLFCFIYALFFAEPTNGAFNLIGGFEIWLSLNFVYIIIFTSFFATVVAFFVQTKAQIYLNPTQTSLILTLEPVAAGFIGYFIGGENLNLTQILGSVLIIFAILMSELNLIKFIRKFTRKI</sequence>
<dbReference type="PANTHER" id="PTHR42920:SF5">
    <property type="entry name" value="EAMA DOMAIN-CONTAINING PROTEIN"/>
    <property type="match status" value="1"/>
</dbReference>
<dbReference type="PANTHER" id="PTHR42920">
    <property type="entry name" value="OS03G0707200 PROTEIN-RELATED"/>
    <property type="match status" value="1"/>
</dbReference>
<dbReference type="Proteomes" id="UP000476338">
    <property type="component" value="Unassembled WGS sequence"/>
</dbReference>
<dbReference type="InterPro" id="IPR000620">
    <property type="entry name" value="EamA_dom"/>
</dbReference>
<evidence type="ECO:0000256" key="2">
    <source>
        <dbReference type="ARBA" id="ARBA00022475"/>
    </source>
</evidence>
<evidence type="ECO:0000259" key="7">
    <source>
        <dbReference type="Pfam" id="PF00892"/>
    </source>
</evidence>
<keyword evidence="9" id="KW-1185">Reference proteome</keyword>
<feature type="transmembrane region" description="Helical" evidence="6">
    <location>
        <begin position="244"/>
        <end position="264"/>
    </location>
</feature>
<dbReference type="GO" id="GO:0005886">
    <property type="term" value="C:plasma membrane"/>
    <property type="evidence" value="ECO:0007669"/>
    <property type="project" value="UniProtKB-SubCell"/>
</dbReference>
<dbReference type="Pfam" id="PF00892">
    <property type="entry name" value="EamA"/>
    <property type="match status" value="2"/>
</dbReference>
<accession>A0A6L5WGF6</accession>
<reference evidence="8 9" key="1">
    <citation type="submission" date="2019-09" db="EMBL/GenBank/DDBJ databases">
        <authorList>
            <person name="Silva M."/>
            <person name="Pereira G."/>
            <person name="Lopes-Da-Costa L."/>
            <person name="Silva E."/>
        </authorList>
    </citation>
    <scope>NUCLEOTIDE SEQUENCE [LARGE SCALE GENOMIC DNA]</scope>
    <source>
        <strain evidence="8 9">FMV-PI01</strain>
    </source>
</reference>
<feature type="domain" description="EamA" evidence="7">
    <location>
        <begin position="142"/>
        <end position="285"/>
    </location>
</feature>
<feature type="transmembrane region" description="Helical" evidence="6">
    <location>
        <begin position="270"/>
        <end position="291"/>
    </location>
</feature>
<comment type="caution">
    <text evidence="8">The sequence shown here is derived from an EMBL/GenBank/DDBJ whole genome shotgun (WGS) entry which is preliminary data.</text>
</comment>
<evidence type="ECO:0000256" key="3">
    <source>
        <dbReference type="ARBA" id="ARBA00022692"/>
    </source>
</evidence>
<evidence type="ECO:0000313" key="8">
    <source>
        <dbReference type="EMBL" id="MSN96258.1"/>
    </source>
</evidence>
<feature type="transmembrane region" description="Helical" evidence="6">
    <location>
        <begin position="90"/>
        <end position="109"/>
    </location>
</feature>
<dbReference type="InterPro" id="IPR051258">
    <property type="entry name" value="Diverse_Substrate_Transporter"/>
</dbReference>
<dbReference type="RefSeq" id="WP_154570525.1">
    <property type="nucleotide sequence ID" value="NZ_VWSJ01000008.1"/>
</dbReference>
<feature type="transmembrane region" description="Helical" evidence="6">
    <location>
        <begin position="171"/>
        <end position="193"/>
    </location>
</feature>
<feature type="transmembrane region" description="Helical" evidence="6">
    <location>
        <begin position="116"/>
        <end position="134"/>
    </location>
</feature>
<gene>
    <name evidence="8" type="ORF">F1B92_03460</name>
</gene>
<evidence type="ECO:0000256" key="4">
    <source>
        <dbReference type="ARBA" id="ARBA00022989"/>
    </source>
</evidence>
<evidence type="ECO:0000313" key="9">
    <source>
        <dbReference type="Proteomes" id="UP000476338"/>
    </source>
</evidence>